<name>A0A931WPC4_9BACT</name>
<evidence type="ECO:0000313" key="3">
    <source>
        <dbReference type="EMBL" id="MBI2096596.1"/>
    </source>
</evidence>
<feature type="transmembrane region" description="Helical" evidence="1">
    <location>
        <begin position="312"/>
        <end position="331"/>
    </location>
</feature>
<feature type="domain" description="DUF2157" evidence="2">
    <location>
        <begin position="56"/>
        <end position="164"/>
    </location>
</feature>
<dbReference type="InterPro" id="IPR018677">
    <property type="entry name" value="DUF2157"/>
</dbReference>
<evidence type="ECO:0000313" key="4">
    <source>
        <dbReference type="Proteomes" id="UP000724148"/>
    </source>
</evidence>
<reference evidence="3" key="1">
    <citation type="submission" date="2020-07" db="EMBL/GenBank/DDBJ databases">
        <title>Huge and variable diversity of episymbiotic CPR bacteria and DPANN archaea in groundwater ecosystems.</title>
        <authorList>
            <person name="He C.Y."/>
            <person name="Keren R."/>
            <person name="Whittaker M."/>
            <person name="Farag I.F."/>
            <person name="Doudna J."/>
            <person name="Cate J.H.D."/>
            <person name="Banfield J.F."/>
        </authorList>
    </citation>
    <scope>NUCLEOTIDE SEQUENCE</scope>
    <source>
        <strain evidence="3">NC_groundwater_193_Ag_S-0.1um_51_7</strain>
    </source>
</reference>
<feature type="transmembrane region" description="Helical" evidence="1">
    <location>
        <begin position="61"/>
        <end position="82"/>
    </location>
</feature>
<dbReference type="AlphaFoldDB" id="A0A931WPC4"/>
<keyword evidence="1" id="KW-1133">Transmembrane helix</keyword>
<gene>
    <name evidence="3" type="ORF">HYT40_00340</name>
</gene>
<feature type="transmembrane region" description="Helical" evidence="1">
    <location>
        <begin position="147"/>
        <end position="168"/>
    </location>
</feature>
<sequence>MIDKSVALEQIKVWLDLKVVSPEELRELGQGGIAAATATAAKFEGVPSSDFISHKLGISEVLYAVGGLLVVMGVGVLVWQHWNEFSTLTRILITLGSAIAAYIVGLVMQFDKKLSKVGQAFFMISALVFPLGLAVTLDALSFDWSSYASQSLVSGVLLAVFAISYVFFRYDIFTLFSIIYGSWFYFSFTSYLAGSNPSFDLVKFYEYRILLLGLAFLSLGYFFASRERPALSSRLYGLGTLLFLGGAFALGGWKPSAVDSILWEIVFSGLALGIIFLSVITKSSSFLTLGVLFLMAYIVKITAEYFYESLGWELSLILSGLLLIFIGYSAVRVKKKFIA</sequence>
<dbReference type="EMBL" id="JACOZA010000004">
    <property type="protein sequence ID" value="MBI2096596.1"/>
    <property type="molecule type" value="Genomic_DNA"/>
</dbReference>
<feature type="transmembrane region" description="Helical" evidence="1">
    <location>
        <begin position="235"/>
        <end position="254"/>
    </location>
</feature>
<dbReference type="Proteomes" id="UP000724148">
    <property type="component" value="Unassembled WGS sequence"/>
</dbReference>
<proteinExistence type="predicted"/>
<feature type="transmembrane region" description="Helical" evidence="1">
    <location>
        <begin position="286"/>
        <end position="306"/>
    </location>
</feature>
<feature type="transmembrane region" description="Helical" evidence="1">
    <location>
        <begin position="88"/>
        <end position="108"/>
    </location>
</feature>
<comment type="caution">
    <text evidence="3">The sequence shown here is derived from an EMBL/GenBank/DDBJ whole genome shotgun (WGS) entry which is preliminary data.</text>
</comment>
<keyword evidence="1" id="KW-0812">Transmembrane</keyword>
<evidence type="ECO:0000259" key="2">
    <source>
        <dbReference type="Pfam" id="PF09925"/>
    </source>
</evidence>
<evidence type="ECO:0000256" key="1">
    <source>
        <dbReference type="SAM" id="Phobius"/>
    </source>
</evidence>
<protein>
    <submittedName>
        <fullName evidence="3">DUF2157 domain-containing protein</fullName>
    </submittedName>
</protein>
<feature type="transmembrane region" description="Helical" evidence="1">
    <location>
        <begin position="175"/>
        <end position="193"/>
    </location>
</feature>
<feature type="transmembrane region" description="Helical" evidence="1">
    <location>
        <begin position="260"/>
        <end position="279"/>
    </location>
</feature>
<feature type="transmembrane region" description="Helical" evidence="1">
    <location>
        <begin position="205"/>
        <end position="223"/>
    </location>
</feature>
<dbReference type="Pfam" id="PF09925">
    <property type="entry name" value="DUF2157"/>
    <property type="match status" value="1"/>
</dbReference>
<organism evidence="3 4">
    <name type="scientific">Candidatus Sungiibacteriota bacterium</name>
    <dbReference type="NCBI Taxonomy" id="2750080"/>
    <lineage>
        <taxon>Bacteria</taxon>
        <taxon>Candidatus Sungiibacteriota</taxon>
    </lineage>
</organism>
<keyword evidence="1" id="KW-0472">Membrane</keyword>
<accession>A0A931WPC4</accession>
<feature type="transmembrane region" description="Helical" evidence="1">
    <location>
        <begin position="120"/>
        <end position="141"/>
    </location>
</feature>